<evidence type="ECO:0000313" key="4">
    <source>
        <dbReference type="Proteomes" id="UP000834106"/>
    </source>
</evidence>
<name>A0AAD1ZLQ4_9LAMI</name>
<sequence length="102" mass="11162">MTEISTERSLRFSVLFCSIFLQFISGYSDDSSSPINRTKTKSHSPSHSGGSTGSRRMMSLSLSLVFGIELASYLYINLIKLIRVGGSPKFSILGCSLCNNID</sequence>
<feature type="transmembrane region" description="Helical" evidence="2">
    <location>
        <begin position="57"/>
        <end position="76"/>
    </location>
</feature>
<keyword evidence="2" id="KW-1133">Transmembrane helix</keyword>
<proteinExistence type="predicted"/>
<reference evidence="3" key="1">
    <citation type="submission" date="2023-05" db="EMBL/GenBank/DDBJ databases">
        <authorList>
            <person name="Huff M."/>
        </authorList>
    </citation>
    <scope>NUCLEOTIDE SEQUENCE</scope>
</reference>
<evidence type="ECO:0000313" key="3">
    <source>
        <dbReference type="EMBL" id="CAI9769282.1"/>
    </source>
</evidence>
<feature type="transmembrane region" description="Helical" evidence="2">
    <location>
        <begin position="12"/>
        <end position="28"/>
    </location>
</feature>
<feature type="region of interest" description="Disordered" evidence="1">
    <location>
        <begin position="26"/>
        <end position="55"/>
    </location>
</feature>
<dbReference type="Proteomes" id="UP000834106">
    <property type="component" value="Chromosome 10"/>
</dbReference>
<dbReference type="AlphaFoldDB" id="A0AAD1ZLQ4"/>
<protein>
    <submittedName>
        <fullName evidence="3">Uncharacterized protein</fullName>
    </submittedName>
</protein>
<keyword evidence="4" id="KW-1185">Reference proteome</keyword>
<evidence type="ECO:0000256" key="1">
    <source>
        <dbReference type="SAM" id="MobiDB-lite"/>
    </source>
</evidence>
<gene>
    <name evidence="3" type="ORF">FPE_LOCUS17008</name>
</gene>
<organism evidence="3 4">
    <name type="scientific">Fraxinus pennsylvanica</name>
    <dbReference type="NCBI Taxonomy" id="56036"/>
    <lineage>
        <taxon>Eukaryota</taxon>
        <taxon>Viridiplantae</taxon>
        <taxon>Streptophyta</taxon>
        <taxon>Embryophyta</taxon>
        <taxon>Tracheophyta</taxon>
        <taxon>Spermatophyta</taxon>
        <taxon>Magnoliopsida</taxon>
        <taxon>eudicotyledons</taxon>
        <taxon>Gunneridae</taxon>
        <taxon>Pentapetalae</taxon>
        <taxon>asterids</taxon>
        <taxon>lamiids</taxon>
        <taxon>Lamiales</taxon>
        <taxon>Oleaceae</taxon>
        <taxon>Oleeae</taxon>
        <taxon>Fraxinus</taxon>
    </lineage>
</organism>
<accession>A0AAD1ZLQ4</accession>
<dbReference type="EMBL" id="OU503045">
    <property type="protein sequence ID" value="CAI9769282.1"/>
    <property type="molecule type" value="Genomic_DNA"/>
</dbReference>
<evidence type="ECO:0000256" key="2">
    <source>
        <dbReference type="SAM" id="Phobius"/>
    </source>
</evidence>
<keyword evidence="2" id="KW-0812">Transmembrane</keyword>
<keyword evidence="2" id="KW-0472">Membrane</keyword>
<feature type="compositionally biased region" description="Low complexity" evidence="1">
    <location>
        <begin position="45"/>
        <end position="55"/>
    </location>
</feature>